<dbReference type="KEGG" id="vg:4818331"/>
<proteinExistence type="predicted"/>
<evidence type="ECO:0000313" key="2">
    <source>
        <dbReference type="Proteomes" id="UP000001793"/>
    </source>
</evidence>
<dbReference type="GeneID" id="4818331"/>
<protein>
    <submittedName>
        <fullName evidence="1">Uncharacterized protein</fullName>
    </submittedName>
</protein>
<evidence type="ECO:0000313" key="1">
    <source>
        <dbReference type="EMBL" id="ABL96774.1"/>
    </source>
</evidence>
<organism evidence="1 2">
    <name type="scientific">Burkholderia phage BcepF1</name>
    <dbReference type="NCBI Taxonomy" id="2886897"/>
    <lineage>
        <taxon>Viruses</taxon>
        <taxon>Duplodnaviria</taxon>
        <taxon>Heunggongvirae</taxon>
        <taxon>Uroviricota</taxon>
        <taxon>Caudoviricetes</taxon>
        <taxon>Lindbergviridae</taxon>
        <taxon>Bcepfunavirus</taxon>
        <taxon>Bcepfunavirus bcepF1</taxon>
    </lineage>
</organism>
<name>A1YZU7_9CAUD</name>
<dbReference type="RefSeq" id="YP_001039727.1">
    <property type="nucleotide sequence ID" value="NC_009015.1"/>
</dbReference>
<reference evidence="1 2" key="1">
    <citation type="submission" date="2006-12" db="EMBL/GenBank/DDBJ databases">
        <title>Genomic analysis of Burkholderia ambifaria phage BcepF1, a member of the Bcep781- like phage supergroup.</title>
        <authorList>
            <person name="Summer E.J."/>
            <person name="Robinson S."/>
            <person name="Haines C."/>
            <person name="Adams B."/>
            <person name="Daggett M."/>
            <person name="Landua J."/>
            <person name="Swanson S."/>
            <person name="Vorndam W."/>
            <person name="Morrison W."/>
            <person name="Nail K."/>
            <person name="Gonzalez C."/>
            <person name="Young R."/>
        </authorList>
    </citation>
    <scope>NUCLEOTIDE SEQUENCE [LARGE SCALE GENOMIC DNA]</scope>
</reference>
<accession>A1YZU7</accession>
<dbReference type="EMBL" id="EF153632">
    <property type="protein sequence ID" value="ABL96774.1"/>
    <property type="molecule type" value="Genomic_DNA"/>
</dbReference>
<gene>
    <name evidence="1" type="ORF">BcepF1.043</name>
</gene>
<keyword evidence="2" id="KW-1185">Reference proteome</keyword>
<sequence length="87" mass="9982">MTPPAIKWTLIAYGESDFPQCRLVFENGDLLREILSLIYTNPDEADSDYVDSIRRQLDDPDEWFCASGGNKLEIRFEIGGIDVWRLA</sequence>
<dbReference type="Proteomes" id="UP000001793">
    <property type="component" value="Segment"/>
</dbReference>